<feature type="region of interest" description="Disordered" evidence="1">
    <location>
        <begin position="1"/>
        <end position="151"/>
    </location>
</feature>
<evidence type="ECO:0000313" key="2">
    <source>
        <dbReference type="EMBL" id="CAA9496598.1"/>
    </source>
</evidence>
<feature type="compositionally biased region" description="Basic and acidic residues" evidence="1">
    <location>
        <begin position="94"/>
        <end position="114"/>
    </location>
</feature>
<gene>
    <name evidence="2" type="ORF">AVDCRST_MAG38-2964</name>
</gene>
<dbReference type="AlphaFoldDB" id="A0A6J4SMF9"/>
<protein>
    <submittedName>
        <fullName evidence="2">Uncharacterized protein</fullName>
    </submittedName>
</protein>
<proteinExistence type="predicted"/>
<sequence length="151" mass="17203">GRSQVGSRYGRGHRRARARDERARPRGTGGLLSRGLRERDASSSAPRIQRQCTGAIELGADPRIRCGSARRRPPPSDRRGHHVDRMGHVRYPPRRCDVRHARGRDLPRSRRQDRIGPLLSGAGRGKQRGGQRGRAPAHRRRRPSLRRRRVM</sequence>
<reference evidence="2" key="1">
    <citation type="submission" date="2020-02" db="EMBL/GenBank/DDBJ databases">
        <authorList>
            <person name="Meier V. D."/>
        </authorList>
    </citation>
    <scope>NUCLEOTIDE SEQUENCE</scope>
    <source>
        <strain evidence="2">AVDCRST_MAG38</strain>
    </source>
</reference>
<dbReference type="EMBL" id="CADCVJ010000240">
    <property type="protein sequence ID" value="CAA9496598.1"/>
    <property type="molecule type" value="Genomic_DNA"/>
</dbReference>
<feature type="non-terminal residue" evidence="2">
    <location>
        <position position="1"/>
    </location>
</feature>
<feature type="compositionally biased region" description="Basic residues" evidence="1">
    <location>
        <begin position="125"/>
        <end position="151"/>
    </location>
</feature>
<accession>A0A6J4SMF9</accession>
<feature type="non-terminal residue" evidence="2">
    <location>
        <position position="151"/>
    </location>
</feature>
<feature type="compositionally biased region" description="Basic and acidic residues" evidence="1">
    <location>
        <begin position="74"/>
        <end position="87"/>
    </location>
</feature>
<feature type="compositionally biased region" description="Polar residues" evidence="1">
    <location>
        <begin position="42"/>
        <end position="52"/>
    </location>
</feature>
<name>A0A6J4SMF9_9ACTN</name>
<organism evidence="2">
    <name type="scientific">uncultured Solirubrobacteraceae bacterium</name>
    <dbReference type="NCBI Taxonomy" id="1162706"/>
    <lineage>
        <taxon>Bacteria</taxon>
        <taxon>Bacillati</taxon>
        <taxon>Actinomycetota</taxon>
        <taxon>Thermoleophilia</taxon>
        <taxon>Solirubrobacterales</taxon>
        <taxon>Solirubrobacteraceae</taxon>
        <taxon>environmental samples</taxon>
    </lineage>
</organism>
<evidence type="ECO:0000256" key="1">
    <source>
        <dbReference type="SAM" id="MobiDB-lite"/>
    </source>
</evidence>